<dbReference type="PIRSF" id="PIRSF037350">
    <property type="entry name" value="Mtase_ZK1128_prd"/>
    <property type="match status" value="1"/>
</dbReference>
<dbReference type="InterPro" id="IPR010286">
    <property type="entry name" value="METTL16/RlmF"/>
</dbReference>
<dbReference type="GO" id="GO:0070475">
    <property type="term" value="P:rRNA base methylation"/>
    <property type="evidence" value="ECO:0007669"/>
    <property type="project" value="TreeGrafter"/>
</dbReference>
<evidence type="ECO:0000256" key="4">
    <source>
        <dbReference type="ARBA" id="ARBA00022691"/>
    </source>
</evidence>
<proteinExistence type="inferred from homology"/>
<dbReference type="PANTHER" id="PTHR13393">
    <property type="entry name" value="SAM-DEPENDENT METHYLTRANSFERASE"/>
    <property type="match status" value="1"/>
</dbReference>
<evidence type="ECO:0000256" key="1">
    <source>
        <dbReference type="ARBA" id="ARBA00005878"/>
    </source>
</evidence>
<keyword evidence="4 6" id="KW-0949">S-adenosyl-L-methionine</keyword>
<dbReference type="EMBL" id="MU129137">
    <property type="protein sequence ID" value="KAF9505776.1"/>
    <property type="molecule type" value="Genomic_DNA"/>
</dbReference>
<gene>
    <name evidence="7" type="ORF">BS47DRAFT_1334215</name>
</gene>
<feature type="binding site" evidence="6">
    <location>
        <position position="185"/>
    </location>
    <ligand>
        <name>S-adenosyl-L-methionine</name>
        <dbReference type="ChEBI" id="CHEBI:59789"/>
    </ligand>
</feature>
<reference evidence="7" key="1">
    <citation type="journal article" date="2020" name="Nat. Commun.">
        <title>Large-scale genome sequencing of mycorrhizal fungi provides insights into the early evolution of symbiotic traits.</title>
        <authorList>
            <person name="Miyauchi S."/>
            <person name="Kiss E."/>
            <person name="Kuo A."/>
            <person name="Drula E."/>
            <person name="Kohler A."/>
            <person name="Sanchez-Garcia M."/>
            <person name="Morin E."/>
            <person name="Andreopoulos B."/>
            <person name="Barry K.W."/>
            <person name="Bonito G."/>
            <person name="Buee M."/>
            <person name="Carver A."/>
            <person name="Chen C."/>
            <person name="Cichocki N."/>
            <person name="Clum A."/>
            <person name="Culley D."/>
            <person name="Crous P.W."/>
            <person name="Fauchery L."/>
            <person name="Girlanda M."/>
            <person name="Hayes R.D."/>
            <person name="Keri Z."/>
            <person name="LaButti K."/>
            <person name="Lipzen A."/>
            <person name="Lombard V."/>
            <person name="Magnuson J."/>
            <person name="Maillard F."/>
            <person name="Murat C."/>
            <person name="Nolan M."/>
            <person name="Ohm R.A."/>
            <person name="Pangilinan J."/>
            <person name="Pereira M.F."/>
            <person name="Perotto S."/>
            <person name="Peter M."/>
            <person name="Pfister S."/>
            <person name="Riley R."/>
            <person name="Sitrit Y."/>
            <person name="Stielow J.B."/>
            <person name="Szollosi G."/>
            <person name="Zifcakova L."/>
            <person name="Stursova M."/>
            <person name="Spatafora J.W."/>
            <person name="Tedersoo L."/>
            <person name="Vaario L.M."/>
            <person name="Yamada A."/>
            <person name="Yan M."/>
            <person name="Wang P."/>
            <person name="Xu J."/>
            <person name="Bruns T."/>
            <person name="Baldrian P."/>
            <person name="Vilgalys R."/>
            <person name="Dunand C."/>
            <person name="Henrissat B."/>
            <person name="Grigoriev I.V."/>
            <person name="Hibbett D."/>
            <person name="Nagy L.G."/>
            <person name="Martin F.M."/>
        </authorList>
    </citation>
    <scope>NUCLEOTIDE SEQUENCE</scope>
    <source>
        <strain evidence="7">UP504</strain>
    </source>
</reference>
<sequence length="474" mass="52310">MAPRSAIPSNLYSSPPDFDALAESYPPLKPHVFLNATGKPSINFKDIDAQRRLTEALLYRDFGLSLALPDGRLCPTRRLNYVRWIQSLVRSVRPWESDVTPDLVLGLDIGTGASAIYPLLSCAVEPLWRIVATDIDEISLEYARKNVNENDLSARVDIRRSSVEGPILHPLTDAALPIFDFTMCNPPFYSSAEDIVQSASAKDFDPHAVCTGSDIEMITPGGEVAFVQKILEESLSLKHRCRWFTSLLGKLTSVASMVDRFRETKIDNYAITEFVQGHTRRWAVGWSFGAVRLPDRIAHPTSSVLNSASPLPTTLHQHYPTPATVESLFSSLYAVLNDIDGVSYITKDPSNPDDINNGGNVPSDPGSERVLVSVGQNTWSRAARRRKQLSAPTTSLQSSVPSDLHVAEHASFWKCEISVEHSPPRHGAHGPTEFVLSVQWRVGASRGDFESFWSHVTRKVGAKLAGDPGDRKRS</sequence>
<dbReference type="CDD" id="cd02440">
    <property type="entry name" value="AdoMet_MTases"/>
    <property type="match status" value="1"/>
</dbReference>
<keyword evidence="2 5" id="KW-0489">Methyltransferase</keyword>
<evidence type="ECO:0008006" key="9">
    <source>
        <dbReference type="Google" id="ProtNLM"/>
    </source>
</evidence>
<evidence type="ECO:0000313" key="8">
    <source>
        <dbReference type="Proteomes" id="UP000886523"/>
    </source>
</evidence>
<comment type="similarity">
    <text evidence="1 5">Belongs to the methyltransferase superfamily. METTL16/RlmF family.</text>
</comment>
<name>A0A9P6DJV8_9AGAM</name>
<dbReference type="Gene3D" id="3.40.50.150">
    <property type="entry name" value="Vaccinia Virus protein VP39"/>
    <property type="match status" value="1"/>
</dbReference>
<evidence type="ECO:0000256" key="2">
    <source>
        <dbReference type="ARBA" id="ARBA00022603"/>
    </source>
</evidence>
<dbReference type="OrthoDB" id="514248at2759"/>
<dbReference type="Proteomes" id="UP000886523">
    <property type="component" value="Unassembled WGS sequence"/>
</dbReference>
<dbReference type="GO" id="GO:0008168">
    <property type="term" value="F:methyltransferase activity"/>
    <property type="evidence" value="ECO:0007669"/>
    <property type="project" value="UniProtKB-KW"/>
</dbReference>
<feature type="binding site" evidence="6">
    <location>
        <position position="134"/>
    </location>
    <ligand>
        <name>S-adenosyl-L-methionine</name>
        <dbReference type="ChEBI" id="CHEBI:59789"/>
    </ligand>
</feature>
<accession>A0A9P6DJV8</accession>
<comment type="caution">
    <text evidence="7">The sequence shown here is derived from an EMBL/GenBank/DDBJ whole genome shotgun (WGS) entry which is preliminary data.</text>
</comment>
<dbReference type="GO" id="GO:0005634">
    <property type="term" value="C:nucleus"/>
    <property type="evidence" value="ECO:0007669"/>
    <property type="project" value="TreeGrafter"/>
</dbReference>
<dbReference type="AlphaFoldDB" id="A0A9P6DJV8"/>
<keyword evidence="8" id="KW-1185">Reference proteome</keyword>
<evidence type="ECO:0000256" key="5">
    <source>
        <dbReference type="PIRNR" id="PIRNR037350"/>
    </source>
</evidence>
<protein>
    <recommendedName>
        <fullName evidence="9">U6 small nuclear RNA (adenine-(43)-N(6))-methyltransferase</fullName>
    </recommendedName>
</protein>
<dbReference type="SUPFAM" id="SSF53335">
    <property type="entry name" value="S-adenosyl-L-methionine-dependent methyltransferases"/>
    <property type="match status" value="1"/>
</dbReference>
<dbReference type="Pfam" id="PF05971">
    <property type="entry name" value="Methyltransf_10"/>
    <property type="match status" value="1"/>
</dbReference>
<evidence type="ECO:0000256" key="6">
    <source>
        <dbReference type="PIRSR" id="PIRSR037350-1"/>
    </source>
</evidence>
<dbReference type="PANTHER" id="PTHR13393:SF0">
    <property type="entry name" value="RNA N6-ADENOSINE-METHYLTRANSFERASE METTL16"/>
    <property type="match status" value="1"/>
</dbReference>
<dbReference type="InterPro" id="IPR017182">
    <property type="entry name" value="METTL16/PsiM"/>
</dbReference>
<keyword evidence="3 5" id="KW-0808">Transferase</keyword>
<feature type="binding site" evidence="6">
    <location>
        <position position="110"/>
    </location>
    <ligand>
        <name>S-adenosyl-L-methionine</name>
        <dbReference type="ChEBI" id="CHEBI:59789"/>
    </ligand>
</feature>
<feature type="binding site" evidence="6">
    <location>
        <position position="78"/>
    </location>
    <ligand>
        <name>S-adenosyl-L-methionine</name>
        <dbReference type="ChEBI" id="CHEBI:59789"/>
    </ligand>
</feature>
<dbReference type="InterPro" id="IPR029063">
    <property type="entry name" value="SAM-dependent_MTases_sf"/>
</dbReference>
<evidence type="ECO:0000313" key="7">
    <source>
        <dbReference type="EMBL" id="KAF9505776.1"/>
    </source>
</evidence>
<organism evidence="7 8">
    <name type="scientific">Hydnum rufescens UP504</name>
    <dbReference type="NCBI Taxonomy" id="1448309"/>
    <lineage>
        <taxon>Eukaryota</taxon>
        <taxon>Fungi</taxon>
        <taxon>Dikarya</taxon>
        <taxon>Basidiomycota</taxon>
        <taxon>Agaricomycotina</taxon>
        <taxon>Agaricomycetes</taxon>
        <taxon>Cantharellales</taxon>
        <taxon>Hydnaceae</taxon>
        <taxon>Hydnum</taxon>
    </lineage>
</organism>
<evidence type="ECO:0000256" key="3">
    <source>
        <dbReference type="ARBA" id="ARBA00022679"/>
    </source>
</evidence>